<comment type="caution">
    <text evidence="2">The sequence shown here is derived from an EMBL/GenBank/DDBJ whole genome shotgun (WGS) entry which is preliminary data.</text>
</comment>
<dbReference type="PROSITE" id="PS50088">
    <property type="entry name" value="ANK_REPEAT"/>
    <property type="match status" value="1"/>
</dbReference>
<keyword evidence="3" id="KW-1185">Reference proteome</keyword>
<reference evidence="2" key="1">
    <citation type="submission" date="2019-03" db="EMBL/GenBank/DDBJ databases">
        <title>Long read genome sequence of the mycoparasitic Pythium oligandrum ATCC 38472 isolated from sugarbeet rhizosphere.</title>
        <authorList>
            <person name="Gaulin E."/>
        </authorList>
    </citation>
    <scope>NUCLEOTIDE SEQUENCE</scope>
    <source>
        <strain evidence="2">ATCC 38472_TT</strain>
    </source>
</reference>
<dbReference type="PANTHER" id="PTHR10281:SF76">
    <property type="entry name" value="CALCUTTA CUP-RELATED"/>
    <property type="match status" value="1"/>
</dbReference>
<feature type="repeat" description="ANK" evidence="1">
    <location>
        <begin position="345"/>
        <end position="377"/>
    </location>
</feature>
<dbReference type="Gene3D" id="1.25.40.20">
    <property type="entry name" value="Ankyrin repeat-containing domain"/>
    <property type="match status" value="1"/>
</dbReference>
<gene>
    <name evidence="2" type="ORF">Poli38472_005140</name>
</gene>
<keyword evidence="1" id="KW-0040">ANK repeat</keyword>
<dbReference type="PANTHER" id="PTHR10281">
    <property type="entry name" value="MEMBRANE-ASSOCIATED PROGESTERONE RECEPTOR COMPONENT-RELATED"/>
    <property type="match status" value="1"/>
</dbReference>
<dbReference type="InterPro" id="IPR002110">
    <property type="entry name" value="Ankyrin_rpt"/>
</dbReference>
<accession>A0A8K1FK72</accession>
<organism evidence="2 3">
    <name type="scientific">Pythium oligandrum</name>
    <name type="common">Mycoparasitic fungus</name>
    <dbReference type="NCBI Taxonomy" id="41045"/>
    <lineage>
        <taxon>Eukaryota</taxon>
        <taxon>Sar</taxon>
        <taxon>Stramenopiles</taxon>
        <taxon>Oomycota</taxon>
        <taxon>Peronosporomycetes</taxon>
        <taxon>Pythiales</taxon>
        <taxon>Pythiaceae</taxon>
        <taxon>Pythium</taxon>
    </lineage>
</organism>
<proteinExistence type="predicted"/>
<dbReference type="AlphaFoldDB" id="A0A8K1FK72"/>
<name>A0A8K1FK72_PYTOL</name>
<dbReference type="OrthoDB" id="194358at2759"/>
<sequence>MWRNRDVVVTLVGAAVAAGVALQLTKLVGSPGLTQLLWALQSKQHAKRRASLAEFRQEVKSAWVALCGTVFDVSGDPFFDARSGLYGPWVGHDATAVLVHGGVVGSKYSEQSVDVLLESSVELADVVSDGEEEKNAELAERRRQILQEWLVRFHSRYAVIGQLTDRYAGDDWDELRQELVPSLGGSARSRGQGKCPLGFGASRVVHENVVEDDEDNTERAEIRFQGQRYDVSGSALFQQPEGPFAHFVGHDVTYALAIQSNRVEDLDVVPTREYSYEEQVRLERYRVVFAKELRLIASSGQSSDGTNQSSQGVDLHAMIEQDVGITDLQQVLVEQIDVNVVCLRTTMTPLHKAVERNRLDLVQLLVSAGADVHASAALYDDETALQMAQRFGYVDIVDYLQAQL</sequence>
<dbReference type="Gene3D" id="3.10.120.10">
    <property type="entry name" value="Cytochrome b5-like heme/steroid binding domain"/>
    <property type="match status" value="2"/>
</dbReference>
<dbReference type="PROSITE" id="PS50297">
    <property type="entry name" value="ANK_REP_REGION"/>
    <property type="match status" value="1"/>
</dbReference>
<dbReference type="InterPro" id="IPR050577">
    <property type="entry name" value="MAPR/NEUFC/NENF-like"/>
</dbReference>
<dbReference type="Pfam" id="PF12796">
    <property type="entry name" value="Ank_2"/>
    <property type="match status" value="1"/>
</dbReference>
<dbReference type="GO" id="GO:0016020">
    <property type="term" value="C:membrane"/>
    <property type="evidence" value="ECO:0007669"/>
    <property type="project" value="TreeGrafter"/>
</dbReference>
<evidence type="ECO:0000313" key="3">
    <source>
        <dbReference type="Proteomes" id="UP000794436"/>
    </source>
</evidence>
<dbReference type="SUPFAM" id="SSF55856">
    <property type="entry name" value="Cytochrome b5-like heme/steroid binding domain"/>
    <property type="match status" value="1"/>
</dbReference>
<dbReference type="GO" id="GO:0012505">
    <property type="term" value="C:endomembrane system"/>
    <property type="evidence" value="ECO:0007669"/>
    <property type="project" value="TreeGrafter"/>
</dbReference>
<dbReference type="InterPro" id="IPR036770">
    <property type="entry name" value="Ankyrin_rpt-contain_sf"/>
</dbReference>
<dbReference type="SUPFAM" id="SSF48403">
    <property type="entry name" value="Ankyrin repeat"/>
    <property type="match status" value="1"/>
</dbReference>
<dbReference type="EMBL" id="SPLM01000073">
    <property type="protein sequence ID" value="TMW62522.1"/>
    <property type="molecule type" value="Genomic_DNA"/>
</dbReference>
<dbReference type="SMART" id="SM00248">
    <property type="entry name" value="ANK"/>
    <property type="match status" value="1"/>
</dbReference>
<evidence type="ECO:0000256" key="1">
    <source>
        <dbReference type="PROSITE-ProRule" id="PRU00023"/>
    </source>
</evidence>
<dbReference type="InterPro" id="IPR036400">
    <property type="entry name" value="Cyt_B5-like_heme/steroid_sf"/>
</dbReference>
<dbReference type="Proteomes" id="UP000794436">
    <property type="component" value="Unassembled WGS sequence"/>
</dbReference>
<evidence type="ECO:0000313" key="2">
    <source>
        <dbReference type="EMBL" id="TMW62522.1"/>
    </source>
</evidence>
<protein>
    <submittedName>
        <fullName evidence="2">Uncharacterized protein</fullName>
    </submittedName>
</protein>